<dbReference type="InterPro" id="IPR011990">
    <property type="entry name" value="TPR-like_helical_dom_sf"/>
</dbReference>
<name>A0ABR2IMV1_9EUKA</name>
<dbReference type="InterPro" id="IPR000719">
    <property type="entry name" value="Prot_kinase_dom"/>
</dbReference>
<dbReference type="InterPro" id="IPR006597">
    <property type="entry name" value="Sel1-like"/>
</dbReference>
<organism evidence="6 7">
    <name type="scientific">Tritrichomonas musculus</name>
    <dbReference type="NCBI Taxonomy" id="1915356"/>
    <lineage>
        <taxon>Eukaryota</taxon>
        <taxon>Metamonada</taxon>
        <taxon>Parabasalia</taxon>
        <taxon>Tritrichomonadida</taxon>
        <taxon>Tritrichomonadidae</taxon>
        <taxon>Tritrichomonas</taxon>
    </lineage>
</organism>
<dbReference type="InterPro" id="IPR011009">
    <property type="entry name" value="Kinase-like_dom_sf"/>
</dbReference>
<dbReference type="Pfam" id="PF00069">
    <property type="entry name" value="Pkinase"/>
    <property type="match status" value="1"/>
</dbReference>
<dbReference type="InterPro" id="IPR008271">
    <property type="entry name" value="Ser/Thr_kinase_AS"/>
</dbReference>
<proteinExistence type="predicted"/>
<dbReference type="Gene3D" id="1.25.40.10">
    <property type="entry name" value="Tetratricopeptide repeat domain"/>
    <property type="match status" value="1"/>
</dbReference>
<dbReference type="SUPFAM" id="SSF52058">
    <property type="entry name" value="L domain-like"/>
    <property type="match status" value="2"/>
</dbReference>
<dbReference type="InterPro" id="IPR032675">
    <property type="entry name" value="LRR_dom_sf"/>
</dbReference>
<dbReference type="SUPFAM" id="SSF56112">
    <property type="entry name" value="Protein kinase-like (PK-like)"/>
    <property type="match status" value="1"/>
</dbReference>
<evidence type="ECO:0000256" key="1">
    <source>
        <dbReference type="ARBA" id="ARBA00022527"/>
    </source>
</evidence>
<dbReference type="SMART" id="SM00671">
    <property type="entry name" value="SEL1"/>
    <property type="match status" value="3"/>
</dbReference>
<dbReference type="PRINTS" id="PR00109">
    <property type="entry name" value="TYRKINASE"/>
</dbReference>
<dbReference type="InterPro" id="IPR017441">
    <property type="entry name" value="Protein_kinase_ATP_BS"/>
</dbReference>
<evidence type="ECO:0000256" key="2">
    <source>
        <dbReference type="ARBA" id="ARBA00022741"/>
    </source>
</evidence>
<dbReference type="Pfam" id="PF13306">
    <property type="entry name" value="LRR_5"/>
    <property type="match status" value="2"/>
</dbReference>
<dbReference type="PROSITE" id="PS00107">
    <property type="entry name" value="PROTEIN_KINASE_ATP"/>
    <property type="match status" value="1"/>
</dbReference>
<evidence type="ECO:0000256" key="4">
    <source>
        <dbReference type="PROSITE-ProRule" id="PRU10141"/>
    </source>
</evidence>
<comment type="caution">
    <text evidence="6">The sequence shown here is derived from an EMBL/GenBank/DDBJ whole genome shotgun (WGS) entry which is preliminary data.</text>
</comment>
<dbReference type="InterPro" id="IPR001245">
    <property type="entry name" value="Ser-Thr/Tyr_kinase_cat_dom"/>
</dbReference>
<dbReference type="Gene3D" id="1.10.510.10">
    <property type="entry name" value="Transferase(Phosphotransferase) domain 1"/>
    <property type="match status" value="1"/>
</dbReference>
<reference evidence="6 7" key="1">
    <citation type="submission" date="2024-04" db="EMBL/GenBank/DDBJ databases">
        <title>Tritrichomonas musculus Genome.</title>
        <authorList>
            <person name="Alves-Ferreira E."/>
            <person name="Grigg M."/>
            <person name="Lorenzi H."/>
            <person name="Galac M."/>
        </authorList>
    </citation>
    <scope>NUCLEOTIDE SEQUENCE [LARGE SCALE GENOMIC DNA]</scope>
    <source>
        <strain evidence="6 7">EAF2021</strain>
    </source>
</reference>
<evidence type="ECO:0000259" key="5">
    <source>
        <dbReference type="PROSITE" id="PS50011"/>
    </source>
</evidence>
<accession>A0ABR2IMV1</accession>
<feature type="domain" description="Protein kinase" evidence="5">
    <location>
        <begin position="13"/>
        <end position="289"/>
    </location>
</feature>
<dbReference type="Gene3D" id="3.40.50.12480">
    <property type="match status" value="2"/>
</dbReference>
<keyword evidence="3 4" id="KW-0067">ATP-binding</keyword>
<dbReference type="SUPFAM" id="SSF81901">
    <property type="entry name" value="HCP-like"/>
    <property type="match status" value="1"/>
</dbReference>
<dbReference type="Gene3D" id="3.80.10.10">
    <property type="entry name" value="Ribonuclease Inhibitor"/>
    <property type="match status" value="5"/>
</dbReference>
<evidence type="ECO:0000313" key="6">
    <source>
        <dbReference type="EMBL" id="KAK8864991.1"/>
    </source>
</evidence>
<protein>
    <recommendedName>
        <fullName evidence="5">Protein kinase domain-containing protein</fullName>
    </recommendedName>
</protein>
<keyword evidence="2 4" id="KW-0547">Nucleotide-binding</keyword>
<gene>
    <name evidence="6" type="ORF">M9Y10_010519</name>
</gene>
<dbReference type="PANTHER" id="PTHR45661">
    <property type="entry name" value="SURFACE ANTIGEN"/>
    <property type="match status" value="1"/>
</dbReference>
<keyword evidence="7" id="KW-1185">Reference proteome</keyword>
<dbReference type="InterPro" id="IPR053139">
    <property type="entry name" value="Surface_bspA-like"/>
</dbReference>
<keyword evidence="1" id="KW-0808">Transferase</keyword>
<evidence type="ECO:0000313" key="7">
    <source>
        <dbReference type="Proteomes" id="UP001470230"/>
    </source>
</evidence>
<sequence>MSTAQAVLDIHRYTMINKIGEGGFGHIYQIKDKNSDNYYAAKVLDFMIDDDAKDSEEALHLFREINLMSLLNHPSILRFIEYHPRNIEDDPFPTIIMELATNGSLRDIIELENSGLSPDGWDDIKKLINIYGIAAGMSYLHSHNIIHRDLKPENILVDVYLHPKISDFGLSKIMDILSKSMNVQSQKGLKGTPAYLAPEILTDENYSKPGDVYAFGLIVYEIITGEKPFKKFKFFQLMKSVINGYRPEIKEDVPNSYKELIEQCWSQKAEDRPSFDEIVSSLKNNEEFITELTDKLEFEDYVDFIDNYKNTFGGADQLLHYSDFINARGLKKSIDQNHSEPHDDESILHQSTIDSNDDIKREEELLPKEIVDDLLKKDKVIKESSFISLIEANRLKKIEENEEKTDETENNEQRKSNNLIFPSLQFNNLTKNYQDLVEKAQTNPEKQFEVGKLLIEGKNGFEVNISLGLQYIEESVKNEYLEAIIYYILILIKGKIVQQNFEKAGSYLSKIESGQDKRFFLLNGLINRKMNMYSRAMEYFNEGMKIGDSECIYQKGKMYFLGEGMKKNKKEAFKYFNMSKEKGNKKGEYFMISFNVLNKIKEFSEFLPQTQLIFISNYIKDLSKNEKIKQRQNDLELNHITFKPQKTEKIFFNKSLKSSNFIKFLSKYRHVSIEIDSSSSSFDQILDLVRKIKNRKIKYLKIGIVLSRTFSSKCFSDDISYHKFHTSVHVISHNRLENCSKLKNLIIPSSITEIGEFALSGYSSLTQITIPSSVTTIKRFSFGSCSSLTQIFISPSVNEIGELAFTDCTSLTQIVIPPSVTSIEYGTFTRCLSLIHISIPSSVTSIKDFAFRECSSLTEITIPSSVTSIGQGVFYKCTKLTKISLPFTISKIKEYVFDQESSPTQVAVPSNVTSIGSYAFTQFKFIKKIILPSSVTSIESGACSGCLSLNEIIIPSSVTSIGDYAFEGCSLLTLISFETPSSLKSIGNFAFLECVALKKMMIPSPVTSIMDRTFCSCSSLAEIIIPPSVISIQYSAFFECSSLRAITIPSSVTEIGASAFEYCSSLIEIIIPPSVISIGNSAFMKCSSLSRITIPSSVISIGNYAFADCSSLKEITIHASVTSIPNAAFFNCSSLVEITITSSVIEIGTAAFQGCSSLKNIIIPSSVTSIGENAFCICSSLTKITIPSLITKIDNHTFDGCSSLKKIVIPSSVISIGDYAFRGCSSLKKINIPSSVTSIGDNAFKECSSLAQITLPSSLKLHNHIGIKVKLV</sequence>
<evidence type="ECO:0000256" key="3">
    <source>
        <dbReference type="ARBA" id="ARBA00022840"/>
    </source>
</evidence>
<dbReference type="SMART" id="SM00220">
    <property type="entry name" value="S_TKc"/>
    <property type="match status" value="1"/>
</dbReference>
<dbReference type="InterPro" id="IPR026906">
    <property type="entry name" value="LRR_5"/>
</dbReference>
<dbReference type="EMBL" id="JAPFFF010000016">
    <property type="protein sequence ID" value="KAK8864991.1"/>
    <property type="molecule type" value="Genomic_DNA"/>
</dbReference>
<dbReference type="Proteomes" id="UP001470230">
    <property type="component" value="Unassembled WGS sequence"/>
</dbReference>
<keyword evidence="1" id="KW-0418">Kinase</keyword>
<dbReference type="PROSITE" id="PS00108">
    <property type="entry name" value="PROTEIN_KINASE_ST"/>
    <property type="match status" value="1"/>
</dbReference>
<keyword evidence="1" id="KW-0723">Serine/threonine-protein kinase</keyword>
<feature type="binding site" evidence="4">
    <location>
        <position position="42"/>
    </location>
    <ligand>
        <name>ATP</name>
        <dbReference type="ChEBI" id="CHEBI:30616"/>
    </ligand>
</feature>
<dbReference type="PROSITE" id="PS50011">
    <property type="entry name" value="PROTEIN_KINASE_DOM"/>
    <property type="match status" value="1"/>
</dbReference>
<dbReference type="PANTHER" id="PTHR45661:SF3">
    <property type="entry name" value="IG-LIKE DOMAIN-CONTAINING PROTEIN"/>
    <property type="match status" value="1"/>
</dbReference>